<evidence type="ECO:0000313" key="2">
    <source>
        <dbReference type="Proteomes" id="UP001172159"/>
    </source>
</evidence>
<accession>A0AA40BK25</accession>
<protein>
    <submittedName>
        <fullName evidence="1">Uncharacterized protein</fullName>
    </submittedName>
</protein>
<evidence type="ECO:0000313" key="1">
    <source>
        <dbReference type="EMBL" id="KAK0735563.1"/>
    </source>
</evidence>
<dbReference type="Proteomes" id="UP001172159">
    <property type="component" value="Unassembled WGS sequence"/>
</dbReference>
<sequence>MICRQPTTILACRKGATRRLFRANTTQKLVAALSTVSCVRAGMQEICSRGEHCSWLLQKSVGGPFGKGLLASVRPGARSCVAKSCPECLSEEQTVSGVVGSVAS</sequence>
<keyword evidence="2" id="KW-1185">Reference proteome</keyword>
<dbReference type="AlphaFoldDB" id="A0AA40BK25"/>
<dbReference type="EMBL" id="JAUKTV010000007">
    <property type="protein sequence ID" value="KAK0735563.1"/>
    <property type="molecule type" value="Genomic_DNA"/>
</dbReference>
<gene>
    <name evidence="1" type="ORF">B0T21DRAFT_349039</name>
</gene>
<organism evidence="1 2">
    <name type="scientific">Apiosordaria backusii</name>
    <dbReference type="NCBI Taxonomy" id="314023"/>
    <lineage>
        <taxon>Eukaryota</taxon>
        <taxon>Fungi</taxon>
        <taxon>Dikarya</taxon>
        <taxon>Ascomycota</taxon>
        <taxon>Pezizomycotina</taxon>
        <taxon>Sordariomycetes</taxon>
        <taxon>Sordariomycetidae</taxon>
        <taxon>Sordariales</taxon>
        <taxon>Lasiosphaeriaceae</taxon>
        <taxon>Apiosordaria</taxon>
    </lineage>
</organism>
<reference evidence="1" key="1">
    <citation type="submission" date="2023-06" db="EMBL/GenBank/DDBJ databases">
        <title>Genome-scale phylogeny and comparative genomics of the fungal order Sordariales.</title>
        <authorList>
            <consortium name="Lawrence Berkeley National Laboratory"/>
            <person name="Hensen N."/>
            <person name="Bonometti L."/>
            <person name="Westerberg I."/>
            <person name="Brannstrom I.O."/>
            <person name="Guillou S."/>
            <person name="Cros-Aarteil S."/>
            <person name="Calhoun S."/>
            <person name="Haridas S."/>
            <person name="Kuo A."/>
            <person name="Mondo S."/>
            <person name="Pangilinan J."/>
            <person name="Riley R."/>
            <person name="Labutti K."/>
            <person name="Andreopoulos B."/>
            <person name="Lipzen A."/>
            <person name="Chen C."/>
            <person name="Yanf M."/>
            <person name="Daum C."/>
            <person name="Ng V."/>
            <person name="Clum A."/>
            <person name="Steindorff A."/>
            <person name="Ohm R."/>
            <person name="Martin F."/>
            <person name="Silar P."/>
            <person name="Natvig D."/>
            <person name="Lalanne C."/>
            <person name="Gautier V."/>
            <person name="Ament-Velasquez S.L."/>
            <person name="Kruys A."/>
            <person name="Hutchinson M.I."/>
            <person name="Powell A.J."/>
            <person name="Barry K."/>
            <person name="Miller A.N."/>
            <person name="Grigoriev I.V."/>
            <person name="Debuchy R."/>
            <person name="Gladieux P."/>
            <person name="Thoren M.H."/>
            <person name="Johannesson H."/>
        </authorList>
    </citation>
    <scope>NUCLEOTIDE SEQUENCE</scope>
    <source>
        <strain evidence="1">CBS 540.89</strain>
    </source>
</reference>
<name>A0AA40BK25_9PEZI</name>
<proteinExistence type="predicted"/>
<comment type="caution">
    <text evidence="1">The sequence shown here is derived from an EMBL/GenBank/DDBJ whole genome shotgun (WGS) entry which is preliminary data.</text>
</comment>